<evidence type="ECO:0000313" key="2">
    <source>
        <dbReference type="Proteomes" id="UP000602745"/>
    </source>
</evidence>
<accession>A0A8J2VNX2</accession>
<name>A0A8J2VNX2_9RHOB</name>
<reference evidence="1" key="1">
    <citation type="journal article" date="2014" name="Int. J. Syst. Evol. Microbiol.">
        <title>Complete genome sequence of Corynebacterium casei LMG S-19264T (=DSM 44701T), isolated from a smear-ripened cheese.</title>
        <authorList>
            <consortium name="US DOE Joint Genome Institute (JGI-PGF)"/>
            <person name="Walter F."/>
            <person name="Albersmeier A."/>
            <person name="Kalinowski J."/>
            <person name="Ruckert C."/>
        </authorList>
    </citation>
    <scope>NUCLEOTIDE SEQUENCE</scope>
    <source>
        <strain evidence="1">CCM 7684</strain>
    </source>
</reference>
<dbReference type="AlphaFoldDB" id="A0A8J2VNX2"/>
<dbReference type="EMBL" id="BMCP01000001">
    <property type="protein sequence ID" value="GGE36443.1"/>
    <property type="molecule type" value="Genomic_DNA"/>
</dbReference>
<keyword evidence="2" id="KW-1185">Reference proteome</keyword>
<dbReference type="PROSITE" id="PS51257">
    <property type="entry name" value="PROKAR_LIPOPROTEIN"/>
    <property type="match status" value="1"/>
</dbReference>
<evidence type="ECO:0008006" key="3">
    <source>
        <dbReference type="Google" id="ProtNLM"/>
    </source>
</evidence>
<organism evidence="1 2">
    <name type="scientific">Agaricicola taiwanensis</name>
    <dbReference type="NCBI Taxonomy" id="591372"/>
    <lineage>
        <taxon>Bacteria</taxon>
        <taxon>Pseudomonadati</taxon>
        <taxon>Pseudomonadota</taxon>
        <taxon>Alphaproteobacteria</taxon>
        <taxon>Rhodobacterales</taxon>
        <taxon>Paracoccaceae</taxon>
        <taxon>Agaricicola</taxon>
    </lineage>
</organism>
<evidence type="ECO:0000313" key="1">
    <source>
        <dbReference type="EMBL" id="GGE36443.1"/>
    </source>
</evidence>
<gene>
    <name evidence="1" type="ORF">GCM10007276_12440</name>
</gene>
<proteinExistence type="predicted"/>
<protein>
    <recommendedName>
        <fullName evidence="3">Lipoprotein</fullName>
    </recommendedName>
</protein>
<sequence>MEAMRPLIIIGVAATFLCGLVIACVPRGESLEERRAVYREGFKAGAIKTADENKTAYAAARRAEDAIDLCHGKGGEWLTHQARCDR</sequence>
<comment type="caution">
    <text evidence="1">The sequence shown here is derived from an EMBL/GenBank/DDBJ whole genome shotgun (WGS) entry which is preliminary data.</text>
</comment>
<dbReference type="Proteomes" id="UP000602745">
    <property type="component" value="Unassembled WGS sequence"/>
</dbReference>
<reference evidence="1" key="2">
    <citation type="submission" date="2020-09" db="EMBL/GenBank/DDBJ databases">
        <authorList>
            <person name="Sun Q."/>
            <person name="Sedlacek I."/>
        </authorList>
    </citation>
    <scope>NUCLEOTIDE SEQUENCE</scope>
    <source>
        <strain evidence="1">CCM 7684</strain>
    </source>
</reference>